<dbReference type="CDD" id="cd05254">
    <property type="entry name" value="dTDP_HR_like_SDR_e"/>
    <property type="match status" value="1"/>
</dbReference>
<dbReference type="OrthoDB" id="6235964at2759"/>
<name>A0A9N9BS53_9GLOM</name>
<dbReference type="GO" id="GO:0006556">
    <property type="term" value="P:S-adenosylmethionine biosynthetic process"/>
    <property type="evidence" value="ECO:0007669"/>
    <property type="project" value="TreeGrafter"/>
</dbReference>
<dbReference type="InterPro" id="IPR029903">
    <property type="entry name" value="RmlD-like-bd"/>
</dbReference>
<protein>
    <submittedName>
        <fullName evidence="2">2229_t:CDS:1</fullName>
    </submittedName>
</protein>
<reference evidence="2" key="1">
    <citation type="submission" date="2021-06" db="EMBL/GenBank/DDBJ databases">
        <authorList>
            <person name="Kallberg Y."/>
            <person name="Tangrot J."/>
            <person name="Rosling A."/>
        </authorList>
    </citation>
    <scope>NUCLEOTIDE SEQUENCE</scope>
    <source>
        <strain evidence="2">IA702</strain>
    </source>
</reference>
<proteinExistence type="predicted"/>
<dbReference type="PANTHER" id="PTHR10491:SF4">
    <property type="entry name" value="METHIONINE ADENOSYLTRANSFERASE 2 SUBUNIT BETA"/>
    <property type="match status" value="1"/>
</dbReference>
<dbReference type="GO" id="GO:0048269">
    <property type="term" value="C:methionine adenosyltransferase complex"/>
    <property type="evidence" value="ECO:0007669"/>
    <property type="project" value="TreeGrafter"/>
</dbReference>
<feature type="domain" description="RmlD-like substrate binding" evidence="1">
    <location>
        <begin position="1"/>
        <end position="256"/>
    </location>
</feature>
<dbReference type="EMBL" id="CAJVPJ010001060">
    <property type="protein sequence ID" value="CAG8573401.1"/>
    <property type="molecule type" value="Genomic_DNA"/>
</dbReference>
<dbReference type="AlphaFoldDB" id="A0A9N9BS53"/>
<keyword evidence="3" id="KW-1185">Reference proteome</keyword>
<dbReference type="PANTHER" id="PTHR10491">
    <property type="entry name" value="DTDP-4-DEHYDRORHAMNOSE REDUCTASE"/>
    <property type="match status" value="1"/>
</dbReference>
<gene>
    <name evidence="2" type="ORF">POCULU_LOCUS6110</name>
</gene>
<evidence type="ECO:0000313" key="2">
    <source>
        <dbReference type="EMBL" id="CAG8573401.1"/>
    </source>
</evidence>
<dbReference type="FunFam" id="3.40.50.720:FF:000357">
    <property type="entry name" value="Methionine adenosyltransferase 2 subunit beta"/>
    <property type="match status" value="1"/>
</dbReference>
<accession>A0A9N9BS53</accession>
<comment type="caution">
    <text evidence="2">The sequence shown here is derived from an EMBL/GenBank/DDBJ whole genome shotgun (WGS) entry which is preliminary data.</text>
</comment>
<dbReference type="SUPFAM" id="SSF51735">
    <property type="entry name" value="NAD(P)-binding Rossmann-fold domains"/>
    <property type="match status" value="1"/>
</dbReference>
<evidence type="ECO:0000313" key="3">
    <source>
        <dbReference type="Proteomes" id="UP000789572"/>
    </source>
</evidence>
<dbReference type="Proteomes" id="UP000789572">
    <property type="component" value="Unassembled WGS sequence"/>
</dbReference>
<dbReference type="InterPro" id="IPR036291">
    <property type="entry name" value="NAD(P)-bd_dom_sf"/>
</dbReference>
<organism evidence="2 3">
    <name type="scientific">Paraglomus occultum</name>
    <dbReference type="NCBI Taxonomy" id="144539"/>
    <lineage>
        <taxon>Eukaryota</taxon>
        <taxon>Fungi</taxon>
        <taxon>Fungi incertae sedis</taxon>
        <taxon>Mucoromycota</taxon>
        <taxon>Glomeromycotina</taxon>
        <taxon>Glomeromycetes</taxon>
        <taxon>Paraglomerales</taxon>
        <taxon>Paraglomeraceae</taxon>
        <taxon>Paraglomus</taxon>
    </lineage>
</organism>
<dbReference type="InterPro" id="IPR005913">
    <property type="entry name" value="dTDP_dehydrorham_reduct"/>
</dbReference>
<dbReference type="Gene3D" id="3.40.50.720">
    <property type="entry name" value="NAD(P)-binding Rossmann-like Domain"/>
    <property type="match status" value="1"/>
</dbReference>
<feature type="non-terminal residue" evidence="2">
    <location>
        <position position="257"/>
    </location>
</feature>
<dbReference type="GO" id="GO:0048270">
    <property type="term" value="F:methionine adenosyltransferase regulator activity"/>
    <property type="evidence" value="ECO:0007669"/>
    <property type="project" value="TreeGrafter"/>
</dbReference>
<dbReference type="Pfam" id="PF04321">
    <property type="entry name" value="RmlD_sub_bind"/>
    <property type="match status" value="1"/>
</dbReference>
<evidence type="ECO:0000259" key="1">
    <source>
        <dbReference type="Pfam" id="PF04321"/>
    </source>
</evidence>
<sequence length="257" mass="28608">MRVLITGASGLLGRAVCKAFNDAHHEVIGVAKTRAEKYGLYQLDLLDEAAVDAFIKQHQPQVIVHAAAERRPDVAERNPQAAQALNVNATEHLAKISKDMNIFMIYISTDYVFDGTNPPYQENATRNPLSLYGETKMHGEDRMRETHIDSAILRIPILYGPAENPEESAVNTLISTVMDTSTIKNVDHLQKRYPTHVADVARAILEIAVRRIEGKQNVNGIFHFSAEEQFTKYEMCAIFAELLGVSIKHINPTTAAD</sequence>